<dbReference type="CDD" id="cd00067">
    <property type="entry name" value="GAL4"/>
    <property type="match status" value="1"/>
</dbReference>
<proteinExistence type="predicted"/>
<dbReference type="SMART" id="SM00066">
    <property type="entry name" value="GAL4"/>
    <property type="match status" value="1"/>
</dbReference>
<dbReference type="Proteomes" id="UP000717696">
    <property type="component" value="Unassembled WGS sequence"/>
</dbReference>
<gene>
    <name evidence="5" type="ORF">B0J13DRAFT_596262</name>
</gene>
<dbReference type="SUPFAM" id="SSF57701">
    <property type="entry name" value="Zn2/Cys6 DNA-binding domain"/>
    <property type="match status" value="1"/>
</dbReference>
<accession>A0A9P9EPM7</accession>
<dbReference type="GO" id="GO:0006351">
    <property type="term" value="P:DNA-templated transcription"/>
    <property type="evidence" value="ECO:0007669"/>
    <property type="project" value="InterPro"/>
</dbReference>
<dbReference type="CDD" id="cd12148">
    <property type="entry name" value="fungal_TF_MHR"/>
    <property type="match status" value="1"/>
</dbReference>
<dbReference type="OrthoDB" id="4356994at2759"/>
<dbReference type="AlphaFoldDB" id="A0A9P9EPM7"/>
<keyword evidence="6" id="KW-1185">Reference proteome</keyword>
<keyword evidence="1" id="KW-0479">Metal-binding</keyword>
<evidence type="ECO:0000313" key="6">
    <source>
        <dbReference type="Proteomes" id="UP000717696"/>
    </source>
</evidence>
<organism evidence="5 6">
    <name type="scientific">Dactylonectria estremocensis</name>
    <dbReference type="NCBI Taxonomy" id="1079267"/>
    <lineage>
        <taxon>Eukaryota</taxon>
        <taxon>Fungi</taxon>
        <taxon>Dikarya</taxon>
        <taxon>Ascomycota</taxon>
        <taxon>Pezizomycotina</taxon>
        <taxon>Sordariomycetes</taxon>
        <taxon>Hypocreomycetidae</taxon>
        <taxon>Hypocreales</taxon>
        <taxon>Nectriaceae</taxon>
        <taxon>Dactylonectria</taxon>
    </lineage>
</organism>
<feature type="domain" description="Zn(2)-C6 fungal-type" evidence="4">
    <location>
        <begin position="30"/>
        <end position="60"/>
    </location>
</feature>
<comment type="caution">
    <text evidence="5">The sequence shown here is derived from an EMBL/GenBank/DDBJ whole genome shotgun (WGS) entry which is preliminary data.</text>
</comment>
<sequence>MTQESVHVLGKRRRSRATTDYTRRKRTPVVCQFCRLRKSKCDNVRPSCSFCLQHQANCVYGDVAAPEPEAFSAGQRVIMEQLEEIKELVQQNRCPNLPANCGIDLATPHSTPSISPATVQPGPWRGVVDPTSQQHHAKDWLRPSGLQRTSLTAFRCESFLKWPVFRSINPARIVQLKSFVSGTDSRSTQASEEEFKKRVGEGLSGDSFVPLCHKFLVHFHPRNPVLDGEQLMRHARAVEEHGLKWDSASCLVLMACALAACTEPWFVPPKYSYDLEKLEVPNPPSETETGADAYFLAAKLRLGLVGYELEDIQCLLLACIYEKSFLRPFQAWFCIQQAATRLQARLQQSRDKPRNSQHDGPVNNVHLEQRVFWSCFRAERELLLELDMPSSGLDGMLYPDPLPEPPPHFSDLENDDDRFCSTNPNQALVEERGWCYYLAEISLRRTLDDNLYFLYERGENYWLQDPSRLLNQYYQAEEQRSMWYYYLPAVVKFDEAQRADNQFAHGLQGRFLDWHELTLRPILYYILHTTPGSVTSPDHLRLAEKAIGVCVTLIVHLYPLRRHGGTWFILRRVVLHQARFIAPPQNWRSIVEVVLRALKAWGNEASDISEMAVTLDIIYQETCRQVEAYFR</sequence>
<keyword evidence="2" id="KW-0539">Nucleus</keyword>
<dbReference type="EMBL" id="JAGMUU010000012">
    <property type="protein sequence ID" value="KAH7141278.1"/>
    <property type="molecule type" value="Genomic_DNA"/>
</dbReference>
<dbReference type="PROSITE" id="PS50048">
    <property type="entry name" value="ZN2_CY6_FUNGAL_2"/>
    <property type="match status" value="1"/>
</dbReference>
<protein>
    <recommendedName>
        <fullName evidence="4">Zn(2)-C6 fungal-type domain-containing protein</fullName>
    </recommendedName>
</protein>
<dbReference type="InterPro" id="IPR001138">
    <property type="entry name" value="Zn2Cys6_DnaBD"/>
</dbReference>
<dbReference type="Pfam" id="PF00172">
    <property type="entry name" value="Zn_clus"/>
    <property type="match status" value="1"/>
</dbReference>
<evidence type="ECO:0000256" key="3">
    <source>
        <dbReference type="SAM" id="MobiDB-lite"/>
    </source>
</evidence>
<dbReference type="InterPro" id="IPR036864">
    <property type="entry name" value="Zn2-C6_fun-type_DNA-bd_sf"/>
</dbReference>
<evidence type="ECO:0000313" key="5">
    <source>
        <dbReference type="EMBL" id="KAH7141278.1"/>
    </source>
</evidence>
<dbReference type="PANTHER" id="PTHR47785">
    <property type="entry name" value="ZN(II)2CYS6 TRANSCRIPTION FACTOR (EUROFUNG)-RELATED-RELATED"/>
    <property type="match status" value="1"/>
</dbReference>
<dbReference type="PANTHER" id="PTHR47785:SF5">
    <property type="entry name" value="ZN(II)2CYS6 TRANSCRIPTION FACTOR (EUROFUNG)"/>
    <property type="match status" value="1"/>
</dbReference>
<feature type="region of interest" description="Disordered" evidence="3">
    <location>
        <begin position="1"/>
        <end position="21"/>
    </location>
</feature>
<reference evidence="5" key="1">
    <citation type="journal article" date="2021" name="Nat. Commun.">
        <title>Genetic determinants of endophytism in the Arabidopsis root mycobiome.</title>
        <authorList>
            <person name="Mesny F."/>
            <person name="Miyauchi S."/>
            <person name="Thiergart T."/>
            <person name="Pickel B."/>
            <person name="Atanasova L."/>
            <person name="Karlsson M."/>
            <person name="Huettel B."/>
            <person name="Barry K.W."/>
            <person name="Haridas S."/>
            <person name="Chen C."/>
            <person name="Bauer D."/>
            <person name="Andreopoulos W."/>
            <person name="Pangilinan J."/>
            <person name="LaButti K."/>
            <person name="Riley R."/>
            <person name="Lipzen A."/>
            <person name="Clum A."/>
            <person name="Drula E."/>
            <person name="Henrissat B."/>
            <person name="Kohler A."/>
            <person name="Grigoriev I.V."/>
            <person name="Martin F.M."/>
            <person name="Hacquard S."/>
        </authorList>
    </citation>
    <scope>NUCLEOTIDE SEQUENCE</scope>
    <source>
        <strain evidence="5">MPI-CAGE-AT-0021</strain>
    </source>
</reference>
<dbReference type="Gene3D" id="4.10.240.10">
    <property type="entry name" value="Zn(2)-C6 fungal-type DNA-binding domain"/>
    <property type="match status" value="1"/>
</dbReference>
<dbReference type="PROSITE" id="PS00463">
    <property type="entry name" value="ZN2_CY6_FUNGAL_1"/>
    <property type="match status" value="1"/>
</dbReference>
<dbReference type="GO" id="GO:0008270">
    <property type="term" value="F:zinc ion binding"/>
    <property type="evidence" value="ECO:0007669"/>
    <property type="project" value="InterPro"/>
</dbReference>
<evidence type="ECO:0000259" key="4">
    <source>
        <dbReference type="PROSITE" id="PS50048"/>
    </source>
</evidence>
<dbReference type="InterPro" id="IPR053181">
    <property type="entry name" value="EcdB-like_regulator"/>
</dbReference>
<dbReference type="InterPro" id="IPR007219">
    <property type="entry name" value="XnlR_reg_dom"/>
</dbReference>
<dbReference type="GO" id="GO:0003677">
    <property type="term" value="F:DNA binding"/>
    <property type="evidence" value="ECO:0007669"/>
    <property type="project" value="InterPro"/>
</dbReference>
<dbReference type="Pfam" id="PF04082">
    <property type="entry name" value="Fungal_trans"/>
    <property type="match status" value="1"/>
</dbReference>
<evidence type="ECO:0000256" key="2">
    <source>
        <dbReference type="ARBA" id="ARBA00023242"/>
    </source>
</evidence>
<name>A0A9P9EPM7_9HYPO</name>
<evidence type="ECO:0000256" key="1">
    <source>
        <dbReference type="ARBA" id="ARBA00022723"/>
    </source>
</evidence>
<dbReference type="GO" id="GO:0000981">
    <property type="term" value="F:DNA-binding transcription factor activity, RNA polymerase II-specific"/>
    <property type="evidence" value="ECO:0007669"/>
    <property type="project" value="InterPro"/>
</dbReference>